<reference evidence="3 4" key="1">
    <citation type="submission" date="2018-06" db="EMBL/GenBank/DDBJ databases">
        <title>Complete Genomes of Monosporascus.</title>
        <authorList>
            <person name="Robinson A.J."/>
            <person name="Natvig D.O."/>
        </authorList>
    </citation>
    <scope>NUCLEOTIDE SEQUENCE [LARGE SCALE GENOMIC DNA]</scope>
    <source>
        <strain evidence="3 4">CBS 110550</strain>
    </source>
</reference>
<sequence length="139" mass="15763">MSPLPSHIEAASSTAHISTTSTTVQTQVDQASKPKSLGDLPLELREMIWMYALPGPRVFEALVYESAGLKMQLLERRHLKMPLAHVCFESRRIVKEAGYMLAFQDENRPADPGVWFHPQKDVIERTIWGPGDIRHQDVE</sequence>
<protein>
    <recommendedName>
        <fullName evidence="2">2EXR domain-containing protein</fullName>
    </recommendedName>
</protein>
<dbReference type="Proteomes" id="UP000293360">
    <property type="component" value="Unassembled WGS sequence"/>
</dbReference>
<evidence type="ECO:0000256" key="1">
    <source>
        <dbReference type="SAM" id="MobiDB-lite"/>
    </source>
</evidence>
<evidence type="ECO:0000313" key="4">
    <source>
        <dbReference type="Proteomes" id="UP000293360"/>
    </source>
</evidence>
<organism evidence="3 4">
    <name type="scientific">Monosporascus ibericus</name>
    <dbReference type="NCBI Taxonomy" id="155417"/>
    <lineage>
        <taxon>Eukaryota</taxon>
        <taxon>Fungi</taxon>
        <taxon>Dikarya</taxon>
        <taxon>Ascomycota</taxon>
        <taxon>Pezizomycotina</taxon>
        <taxon>Sordariomycetes</taxon>
        <taxon>Xylariomycetidae</taxon>
        <taxon>Xylariales</taxon>
        <taxon>Xylariales incertae sedis</taxon>
        <taxon>Monosporascus</taxon>
    </lineage>
</organism>
<feature type="region of interest" description="Disordered" evidence="1">
    <location>
        <begin position="10"/>
        <end position="36"/>
    </location>
</feature>
<dbReference type="OrthoDB" id="3561261at2759"/>
<feature type="compositionally biased region" description="Low complexity" evidence="1">
    <location>
        <begin position="10"/>
        <end position="31"/>
    </location>
</feature>
<keyword evidence="4" id="KW-1185">Reference proteome</keyword>
<gene>
    <name evidence="3" type="ORF">DL764_007270</name>
</gene>
<dbReference type="Pfam" id="PF20150">
    <property type="entry name" value="2EXR"/>
    <property type="match status" value="1"/>
</dbReference>
<evidence type="ECO:0000313" key="3">
    <source>
        <dbReference type="EMBL" id="RYO97633.1"/>
    </source>
</evidence>
<dbReference type="EMBL" id="QJNU01000485">
    <property type="protein sequence ID" value="RYO97633.1"/>
    <property type="molecule type" value="Genomic_DNA"/>
</dbReference>
<proteinExistence type="predicted"/>
<comment type="caution">
    <text evidence="3">The sequence shown here is derived from an EMBL/GenBank/DDBJ whole genome shotgun (WGS) entry which is preliminary data.</text>
</comment>
<feature type="domain" description="2EXR" evidence="2">
    <location>
        <begin position="39"/>
        <end position="123"/>
    </location>
</feature>
<dbReference type="AlphaFoldDB" id="A0A4Q4T268"/>
<dbReference type="InterPro" id="IPR045518">
    <property type="entry name" value="2EXR"/>
</dbReference>
<accession>A0A4Q4T268</accession>
<evidence type="ECO:0000259" key="2">
    <source>
        <dbReference type="Pfam" id="PF20150"/>
    </source>
</evidence>
<name>A0A4Q4T268_9PEZI</name>